<evidence type="ECO:0000313" key="4">
    <source>
        <dbReference type="Proteomes" id="UP001344632"/>
    </source>
</evidence>
<keyword evidence="2" id="KW-1133">Transmembrane helix</keyword>
<keyword evidence="4" id="KW-1185">Reference proteome</keyword>
<protein>
    <submittedName>
        <fullName evidence="3">Extracellular solute-binding protein</fullName>
    </submittedName>
</protein>
<feature type="transmembrane region" description="Helical" evidence="2">
    <location>
        <begin position="7"/>
        <end position="26"/>
    </location>
</feature>
<dbReference type="EMBL" id="JARLKZ010000008">
    <property type="protein sequence ID" value="MEC0241123.1"/>
    <property type="molecule type" value="Genomic_DNA"/>
</dbReference>
<dbReference type="RefSeq" id="WP_326088843.1">
    <property type="nucleotide sequence ID" value="NZ_JARLKZ010000008.1"/>
</dbReference>
<dbReference type="Proteomes" id="UP001344632">
    <property type="component" value="Unassembled WGS sequence"/>
</dbReference>
<gene>
    <name evidence="3" type="ORF">P4H66_14825</name>
</gene>
<dbReference type="SUPFAM" id="SSF53850">
    <property type="entry name" value="Periplasmic binding protein-like II"/>
    <property type="match status" value="1"/>
</dbReference>
<name>A0ABU6GNW8_9BACL</name>
<keyword evidence="1" id="KW-0732">Signal</keyword>
<evidence type="ECO:0000313" key="3">
    <source>
        <dbReference type="EMBL" id="MEC0241123.1"/>
    </source>
</evidence>
<organism evidence="3 4">
    <name type="scientific">Paenibacillus dokdonensis</name>
    <dbReference type="NCBI Taxonomy" id="2567944"/>
    <lineage>
        <taxon>Bacteria</taxon>
        <taxon>Bacillati</taxon>
        <taxon>Bacillota</taxon>
        <taxon>Bacilli</taxon>
        <taxon>Bacillales</taxon>
        <taxon>Paenibacillaceae</taxon>
        <taxon>Paenibacillus</taxon>
    </lineage>
</organism>
<evidence type="ECO:0000256" key="2">
    <source>
        <dbReference type="SAM" id="Phobius"/>
    </source>
</evidence>
<sequence length="342" mass="37596">MMLRKGSVIFVLAAALVLVLVWIWIYPGKTANPPLKVYVIFQEDEGRMLLEKFKKETGQSYEVIRMSSGEASYHLLSMNKTGIDVVLGGTADLHESLKSSGKLLRYKPRMSDKIPEAYKDKQGYWTGMYMGALAIGVNEQVWKQVPELAGLPLPQRYEDLLRPELKGKIEIPDPETSGTGYTLLASLAQERGTEKAIELMHALKQQSSSTTFSGISSAQRLAVGDVAAVVSFLGDQLRFNNSGYAIRSSIPPQAGWEIGAVSILKNGGNKAAAKKLADFVLSKSAQTTYMNTAFSMPVIPNIKPNSLLASVKTDQLLSSYRFDVAAAERSDLLMRWRAVNKP</sequence>
<keyword evidence="2" id="KW-0472">Membrane</keyword>
<dbReference type="Gene3D" id="3.40.190.10">
    <property type="entry name" value="Periplasmic binding protein-like II"/>
    <property type="match status" value="2"/>
</dbReference>
<reference evidence="3 4" key="1">
    <citation type="submission" date="2023-03" db="EMBL/GenBank/DDBJ databases">
        <title>Bacillus Genome Sequencing.</title>
        <authorList>
            <person name="Dunlap C."/>
        </authorList>
    </citation>
    <scope>NUCLEOTIDE SEQUENCE [LARGE SCALE GENOMIC DNA]</scope>
    <source>
        <strain evidence="3 4">BD-525</strain>
    </source>
</reference>
<dbReference type="PANTHER" id="PTHR30006:SF2">
    <property type="entry name" value="ABC TRANSPORTER SUBSTRATE-BINDING PROTEIN"/>
    <property type="match status" value="1"/>
</dbReference>
<evidence type="ECO:0000256" key="1">
    <source>
        <dbReference type="ARBA" id="ARBA00022729"/>
    </source>
</evidence>
<dbReference type="PANTHER" id="PTHR30006">
    <property type="entry name" value="THIAMINE-BINDING PERIPLASMIC PROTEIN-RELATED"/>
    <property type="match status" value="1"/>
</dbReference>
<keyword evidence="2" id="KW-0812">Transmembrane</keyword>
<accession>A0ABU6GNW8</accession>
<comment type="caution">
    <text evidence="3">The sequence shown here is derived from an EMBL/GenBank/DDBJ whole genome shotgun (WGS) entry which is preliminary data.</text>
</comment>
<dbReference type="Pfam" id="PF13343">
    <property type="entry name" value="SBP_bac_6"/>
    <property type="match status" value="1"/>
</dbReference>
<proteinExistence type="predicted"/>